<evidence type="ECO:0000313" key="2">
    <source>
        <dbReference type="Proteomes" id="UP000199416"/>
    </source>
</evidence>
<accession>A0A1G6U9F9</accession>
<reference evidence="2" key="1">
    <citation type="submission" date="2016-10" db="EMBL/GenBank/DDBJ databases">
        <authorList>
            <person name="Varghese N."/>
            <person name="Submissions S."/>
        </authorList>
    </citation>
    <scope>NUCLEOTIDE SEQUENCE [LARGE SCALE GENOMIC DNA]</scope>
    <source>
        <strain evidence="2">DSM 45421</strain>
    </source>
</reference>
<organism evidence="1 2">
    <name type="scientific">Geodermatophilus telluris</name>
    <dbReference type="NCBI Taxonomy" id="1190417"/>
    <lineage>
        <taxon>Bacteria</taxon>
        <taxon>Bacillati</taxon>
        <taxon>Actinomycetota</taxon>
        <taxon>Actinomycetes</taxon>
        <taxon>Geodermatophilales</taxon>
        <taxon>Geodermatophilaceae</taxon>
        <taxon>Geodermatophilus</taxon>
    </lineage>
</organism>
<dbReference type="RefSeq" id="WP_091368227.1">
    <property type="nucleotide sequence ID" value="NZ_FMZF01000007.1"/>
</dbReference>
<proteinExistence type="predicted"/>
<sequence length="280" mass="30131">MSAPHLHPHTVTIHGVPVTPSQLRLADGSEFIVTTNVPGTTGGKLAGISSASFYAILGRLRVPTGPAAGYLGETGALKNRPAVSYGRWATTLRLLVPVAMVLVLPPSASTNPGAARRHQNPRFRRLVEGRMVRDLNAGITMLNTQSAPIESNRRLPRADRLAALALADEITANITEYALGHTANPHPFPATTNKEQAIRVIRASNRALDTDDVVQLTGQAGNPVPGFSPDFTMRRDLNDREQVAGGTPRIFTCLITTDNGSVRRLYYGPHLTKHQAIASY</sequence>
<dbReference type="EMBL" id="FMZF01000007">
    <property type="protein sequence ID" value="SDD37336.1"/>
    <property type="molecule type" value="Genomic_DNA"/>
</dbReference>
<keyword evidence="2" id="KW-1185">Reference proteome</keyword>
<dbReference type="AlphaFoldDB" id="A0A1G6U9F9"/>
<name>A0A1G6U9F9_9ACTN</name>
<evidence type="ECO:0000313" key="1">
    <source>
        <dbReference type="EMBL" id="SDD37336.1"/>
    </source>
</evidence>
<dbReference type="STRING" id="1190417.SAMN05660690_4100"/>
<protein>
    <submittedName>
        <fullName evidence="1">Uncharacterized protein</fullName>
    </submittedName>
</protein>
<gene>
    <name evidence="1" type="ORF">SAMN05660690_4100</name>
</gene>
<dbReference type="Proteomes" id="UP000199416">
    <property type="component" value="Unassembled WGS sequence"/>
</dbReference>